<protein>
    <submittedName>
        <fullName evidence="1">Uncharacterized protein</fullName>
    </submittedName>
</protein>
<reference evidence="1 2" key="1">
    <citation type="submission" date="2020-10" db="EMBL/GenBank/DDBJ databases">
        <title>Plant Genome Project.</title>
        <authorList>
            <person name="Zhang R.-G."/>
        </authorList>
    </citation>
    <scope>NUCLEOTIDE SEQUENCE [LARGE SCALE GENOMIC DNA]</scope>
    <source>
        <strain evidence="1">FAFU-HL-1</strain>
        <tissue evidence="1">Leaf</tissue>
    </source>
</reference>
<proteinExistence type="predicted"/>
<sequence>MLFTKTSHLLSSYMKRGKPKISKQNLYVELQKQSQKGYTLASFELMNVFLMGSERFSPSPLKSLILHNFE</sequence>
<gene>
    <name evidence="1" type="ORF">SADUNF_Sadunf03G0066800</name>
</gene>
<accession>A0A835KGJ5</accession>
<dbReference type="EMBL" id="JADGMS010000003">
    <property type="protein sequence ID" value="KAF9685556.1"/>
    <property type="molecule type" value="Genomic_DNA"/>
</dbReference>
<dbReference type="AlphaFoldDB" id="A0A835KGJ5"/>
<comment type="caution">
    <text evidence="1">The sequence shown here is derived from an EMBL/GenBank/DDBJ whole genome shotgun (WGS) entry which is preliminary data.</text>
</comment>
<organism evidence="1 2">
    <name type="scientific">Salix dunnii</name>
    <dbReference type="NCBI Taxonomy" id="1413687"/>
    <lineage>
        <taxon>Eukaryota</taxon>
        <taxon>Viridiplantae</taxon>
        <taxon>Streptophyta</taxon>
        <taxon>Embryophyta</taxon>
        <taxon>Tracheophyta</taxon>
        <taxon>Spermatophyta</taxon>
        <taxon>Magnoliopsida</taxon>
        <taxon>eudicotyledons</taxon>
        <taxon>Gunneridae</taxon>
        <taxon>Pentapetalae</taxon>
        <taxon>rosids</taxon>
        <taxon>fabids</taxon>
        <taxon>Malpighiales</taxon>
        <taxon>Salicaceae</taxon>
        <taxon>Saliceae</taxon>
        <taxon>Salix</taxon>
    </lineage>
</organism>
<dbReference type="Proteomes" id="UP000657918">
    <property type="component" value="Unassembled WGS sequence"/>
</dbReference>
<name>A0A835KGJ5_9ROSI</name>
<keyword evidence="2" id="KW-1185">Reference proteome</keyword>
<evidence type="ECO:0000313" key="2">
    <source>
        <dbReference type="Proteomes" id="UP000657918"/>
    </source>
</evidence>
<evidence type="ECO:0000313" key="1">
    <source>
        <dbReference type="EMBL" id="KAF9685556.1"/>
    </source>
</evidence>